<feature type="region of interest" description="Disordered" evidence="1">
    <location>
        <begin position="1"/>
        <end position="60"/>
    </location>
</feature>
<keyword evidence="3" id="KW-1185">Reference proteome</keyword>
<dbReference type="EMBL" id="NRRL01000014">
    <property type="protein sequence ID" value="MBK1667940.1"/>
    <property type="molecule type" value="Genomic_DNA"/>
</dbReference>
<dbReference type="Pfam" id="PF11306">
    <property type="entry name" value="DUF3108"/>
    <property type="match status" value="1"/>
</dbReference>
<evidence type="ECO:0000313" key="3">
    <source>
        <dbReference type="Proteomes" id="UP001296873"/>
    </source>
</evidence>
<evidence type="ECO:0000313" key="2">
    <source>
        <dbReference type="EMBL" id="MBK1667940.1"/>
    </source>
</evidence>
<accession>A0ABS1DEV3</accession>
<feature type="region of interest" description="Disordered" evidence="1">
    <location>
        <begin position="183"/>
        <end position="202"/>
    </location>
</feature>
<feature type="compositionally biased region" description="Basic residues" evidence="1">
    <location>
        <begin position="9"/>
        <end position="28"/>
    </location>
</feature>
<gene>
    <name evidence="2" type="ORF">CKO28_07810</name>
</gene>
<sequence>MEAVGRAPGRMRRPYHRAPTGRRNKRKGTSMSTGVEAIRQAAGGRRASERRARGRRVGGRRAGGRVAGVLLAGGLTLGWAASGQAAPAETTVAPPLGLAYKLYVGGLNALTFETRVALGPDSYDIRLQARTSGWIGSLWPFVLEGRADGARTAAGMLRPERFATANLWGDNGKRWVRMDYPAHDGPPTVTAEPAPSNDDRSVVPAEARTGTRDPISAIYGLILGQGEVCSGTHQIFDGRRRYDVAAENLGAAQVPESSYAVYSGQATKCRITIEKVTGFWEKYESKRRYPDTVDVWLARVGEDLPPLPVRIETDTLVGALRVHLTEVTRGPEAALPDAGLFPLKRASVE</sequence>
<comment type="caution">
    <text evidence="2">The sequence shown here is derived from an EMBL/GenBank/DDBJ whole genome shotgun (WGS) entry which is preliminary data.</text>
</comment>
<name>A0ABS1DEV3_9PROT</name>
<proteinExistence type="predicted"/>
<evidence type="ECO:0008006" key="4">
    <source>
        <dbReference type="Google" id="ProtNLM"/>
    </source>
</evidence>
<organism evidence="2 3">
    <name type="scientific">Rhodovibrio sodomensis</name>
    <dbReference type="NCBI Taxonomy" id="1088"/>
    <lineage>
        <taxon>Bacteria</taxon>
        <taxon>Pseudomonadati</taxon>
        <taxon>Pseudomonadota</taxon>
        <taxon>Alphaproteobacteria</taxon>
        <taxon>Rhodospirillales</taxon>
        <taxon>Rhodovibrionaceae</taxon>
        <taxon>Rhodovibrio</taxon>
    </lineage>
</organism>
<protein>
    <recommendedName>
        <fullName evidence="4">DUF3108 domain-containing protein</fullName>
    </recommendedName>
</protein>
<dbReference type="InterPro" id="IPR021457">
    <property type="entry name" value="DUF3108"/>
</dbReference>
<evidence type="ECO:0000256" key="1">
    <source>
        <dbReference type="SAM" id="MobiDB-lite"/>
    </source>
</evidence>
<dbReference type="Proteomes" id="UP001296873">
    <property type="component" value="Unassembled WGS sequence"/>
</dbReference>
<reference evidence="2 3" key="1">
    <citation type="journal article" date="2020" name="Microorganisms">
        <title>Osmotic Adaptation and Compatible Solute Biosynthesis of Phototrophic Bacteria as Revealed from Genome Analyses.</title>
        <authorList>
            <person name="Imhoff J.F."/>
            <person name="Rahn T."/>
            <person name="Kunzel S."/>
            <person name="Keller A."/>
            <person name="Neulinger S.C."/>
        </authorList>
    </citation>
    <scope>NUCLEOTIDE SEQUENCE [LARGE SCALE GENOMIC DNA]</scope>
    <source>
        <strain evidence="2 3">DSM 9895</strain>
    </source>
</reference>